<protein>
    <submittedName>
        <fullName evidence="10">tRNA (N(6)-L-threonylcarbamoyladenosine(37)-C(2))-methylthiotransferase MtaB</fullName>
    </submittedName>
</protein>
<dbReference type="PROSITE" id="PS51918">
    <property type="entry name" value="RADICAL_SAM"/>
    <property type="match status" value="1"/>
</dbReference>
<dbReference type="InterPro" id="IPR005839">
    <property type="entry name" value="Methylthiotransferase"/>
</dbReference>
<evidence type="ECO:0000256" key="7">
    <source>
        <dbReference type="ARBA" id="ARBA00023014"/>
    </source>
</evidence>
<dbReference type="SFLD" id="SFLDS00029">
    <property type="entry name" value="Radical_SAM"/>
    <property type="match status" value="1"/>
</dbReference>
<dbReference type="PROSITE" id="PS01278">
    <property type="entry name" value="MTTASE_RADICAL"/>
    <property type="match status" value="1"/>
</dbReference>
<evidence type="ECO:0000313" key="11">
    <source>
        <dbReference type="Proteomes" id="UP001589755"/>
    </source>
</evidence>
<dbReference type="Gene3D" id="3.40.50.12160">
    <property type="entry name" value="Methylthiotransferase, N-terminal domain"/>
    <property type="match status" value="1"/>
</dbReference>
<keyword evidence="11" id="KW-1185">Reference proteome</keyword>
<dbReference type="Gene3D" id="3.80.30.20">
    <property type="entry name" value="tm_1862 like domain"/>
    <property type="match status" value="1"/>
</dbReference>
<dbReference type="SFLD" id="SFLDG01082">
    <property type="entry name" value="B12-binding_domain_containing"/>
    <property type="match status" value="1"/>
</dbReference>
<dbReference type="InterPro" id="IPR023404">
    <property type="entry name" value="rSAM_horseshoe"/>
</dbReference>
<gene>
    <name evidence="10" type="primary">mtaB</name>
    <name evidence="10" type="ORF">ACFFJ2_15595</name>
</gene>
<name>A0ABV6DAZ1_9HYPH</name>
<dbReference type="CDD" id="cd01335">
    <property type="entry name" value="Radical_SAM"/>
    <property type="match status" value="1"/>
</dbReference>
<reference evidence="10 11" key="1">
    <citation type="submission" date="2024-09" db="EMBL/GenBank/DDBJ databases">
        <authorList>
            <person name="Sun Q."/>
            <person name="Mori K."/>
        </authorList>
    </citation>
    <scope>NUCLEOTIDE SEQUENCE [LARGE SCALE GENOMIC DNA]</scope>
    <source>
        <strain evidence="10 11">CCM 8543</strain>
    </source>
</reference>
<dbReference type="PANTHER" id="PTHR11918">
    <property type="entry name" value="RADICAL SAM PROTEINS"/>
    <property type="match status" value="1"/>
</dbReference>
<feature type="domain" description="MTTase N-terminal" evidence="8">
    <location>
        <begin position="1"/>
        <end position="107"/>
    </location>
</feature>
<dbReference type="Pfam" id="PF00919">
    <property type="entry name" value="UPF0004"/>
    <property type="match status" value="1"/>
</dbReference>
<dbReference type="EMBL" id="JBHLXD010000030">
    <property type="protein sequence ID" value="MFC0209826.1"/>
    <property type="molecule type" value="Genomic_DNA"/>
</dbReference>
<dbReference type="InterPro" id="IPR006467">
    <property type="entry name" value="MiaB-like_bact"/>
</dbReference>
<keyword evidence="3" id="KW-0808">Transferase</keyword>
<evidence type="ECO:0000256" key="6">
    <source>
        <dbReference type="ARBA" id="ARBA00023004"/>
    </source>
</evidence>
<dbReference type="InterPro" id="IPR038135">
    <property type="entry name" value="Methylthiotransferase_N_sf"/>
</dbReference>
<dbReference type="InterPro" id="IPR058240">
    <property type="entry name" value="rSAM_sf"/>
</dbReference>
<dbReference type="SMART" id="SM00729">
    <property type="entry name" value="Elp3"/>
    <property type="match status" value="1"/>
</dbReference>
<dbReference type="PROSITE" id="PS51449">
    <property type="entry name" value="MTTASE_N"/>
    <property type="match status" value="1"/>
</dbReference>
<organism evidence="10 11">
    <name type="scientific">Chelativorans intermedius</name>
    <dbReference type="NCBI Taxonomy" id="515947"/>
    <lineage>
        <taxon>Bacteria</taxon>
        <taxon>Pseudomonadati</taxon>
        <taxon>Pseudomonadota</taxon>
        <taxon>Alphaproteobacteria</taxon>
        <taxon>Hyphomicrobiales</taxon>
        <taxon>Phyllobacteriaceae</taxon>
        <taxon>Chelativorans</taxon>
    </lineage>
</organism>
<evidence type="ECO:0000256" key="2">
    <source>
        <dbReference type="ARBA" id="ARBA00022485"/>
    </source>
</evidence>
<dbReference type="InterPro" id="IPR013848">
    <property type="entry name" value="Methylthiotransferase_N"/>
</dbReference>
<evidence type="ECO:0000259" key="8">
    <source>
        <dbReference type="PROSITE" id="PS51449"/>
    </source>
</evidence>
<feature type="domain" description="Radical SAM core" evidence="9">
    <location>
        <begin position="136"/>
        <end position="366"/>
    </location>
</feature>
<keyword evidence="6" id="KW-0408">Iron</keyword>
<dbReference type="InterPro" id="IPR020612">
    <property type="entry name" value="Methylthiotransferase_CS"/>
</dbReference>
<dbReference type="NCBIfam" id="TIGR00089">
    <property type="entry name" value="MiaB/RimO family radical SAM methylthiotransferase"/>
    <property type="match status" value="1"/>
</dbReference>
<dbReference type="PANTHER" id="PTHR11918:SF45">
    <property type="entry name" value="THREONYLCARBAMOYLADENOSINE TRNA METHYLTHIOTRANSFERASE"/>
    <property type="match status" value="1"/>
</dbReference>
<keyword evidence="5" id="KW-0479">Metal-binding</keyword>
<comment type="cofactor">
    <cofactor evidence="1">
        <name>[4Fe-4S] cluster</name>
        <dbReference type="ChEBI" id="CHEBI:49883"/>
    </cofactor>
</comment>
<evidence type="ECO:0000256" key="3">
    <source>
        <dbReference type="ARBA" id="ARBA00022679"/>
    </source>
</evidence>
<evidence type="ECO:0000313" key="10">
    <source>
        <dbReference type="EMBL" id="MFC0209826.1"/>
    </source>
</evidence>
<evidence type="ECO:0000256" key="5">
    <source>
        <dbReference type="ARBA" id="ARBA00022723"/>
    </source>
</evidence>
<dbReference type="InterPro" id="IPR006638">
    <property type="entry name" value="Elp3/MiaA/NifB-like_rSAM"/>
</dbReference>
<comment type="caution">
    <text evidence="10">The sequence shown here is derived from an EMBL/GenBank/DDBJ whole genome shotgun (WGS) entry which is preliminary data.</text>
</comment>
<evidence type="ECO:0000256" key="4">
    <source>
        <dbReference type="ARBA" id="ARBA00022691"/>
    </source>
</evidence>
<dbReference type="Pfam" id="PF04055">
    <property type="entry name" value="Radical_SAM"/>
    <property type="match status" value="1"/>
</dbReference>
<dbReference type="NCBIfam" id="TIGR01579">
    <property type="entry name" value="MiaB-like-C"/>
    <property type="match status" value="1"/>
</dbReference>
<evidence type="ECO:0000259" key="9">
    <source>
        <dbReference type="PROSITE" id="PS51918"/>
    </source>
</evidence>
<accession>A0ABV6DAZ1</accession>
<keyword evidence="2" id="KW-0004">4Fe-4S</keyword>
<dbReference type="InterPro" id="IPR007197">
    <property type="entry name" value="rSAM"/>
</dbReference>
<keyword evidence="4" id="KW-0949">S-adenosyl-L-methionine</keyword>
<dbReference type="Proteomes" id="UP001589755">
    <property type="component" value="Unassembled WGS sequence"/>
</dbReference>
<evidence type="ECO:0000256" key="1">
    <source>
        <dbReference type="ARBA" id="ARBA00001966"/>
    </source>
</evidence>
<proteinExistence type="predicted"/>
<dbReference type="SUPFAM" id="SSF102114">
    <property type="entry name" value="Radical SAM enzymes"/>
    <property type="match status" value="1"/>
</dbReference>
<keyword evidence="7" id="KW-0411">Iron-sulfur</keyword>
<dbReference type="RefSeq" id="WP_261519523.1">
    <property type="nucleotide sequence ID" value="NZ_JAODNW010000004.1"/>
</dbReference>
<sequence>MAVDVVTFGCRLNAYESEVIRREADAAGLGRLEGGAVVVNTCAVTGEAVRQARQAIRKARRDNPHARIIVTGCAAQTEPATFAAMEEVDLVLGNEEKLRRHSYRALPDFGVNQFEKVRVNDIMAVRETASHMVDAIEGRARAFVQVQNGCDHRCTFCIIPYGRGNSRSVPMGAVVDQVRRLVDNGYREVVLTGVDLTSFGADLPGRPRLGRLVRTILREVPALQRLRLSSIDSIEADEALLAALAEEERLMPHLHLSLQHGDDMILKRMKRRHLRADSIRFCEQVRRLRPDVVFGADIIAGFPTETEAMFDNALAIVEECGLTHLHVFPFSPRAGTPAARMPQLPRALVKERAARLRAAGDAAYRRHLEMLQGTRQRILVEREGLGRTEGFALAAVSAGRPGEIVEAVIAGHDGERLTAVAAESQAA</sequence>